<dbReference type="PANTHER" id="PTHR15933:SF20">
    <property type="entry name" value="F-BOX DOMAIN-CONTAINING PROTEIN"/>
    <property type="match status" value="1"/>
</dbReference>
<sequence length="169" mass="19316">MSVTLEDTYCYKHCRNCIFANCPSQECHVLKCPLNCGHKMHACKAEEHISNVCPLAEVPCISASFGCPRRMRRQFLGHHLLKCPASIVHCTAEWNRMPRNVPVNRTSDPHIRSNHYCLLSSKVSDKTKGALRSDLTKLYPALPMTSPLYNGYVILFYFEPEKHVYGFSR</sequence>
<evidence type="ECO:0000313" key="9">
    <source>
        <dbReference type="WBParaSite" id="TTAC_0000540301-mRNA-1"/>
    </source>
</evidence>
<name>A0A0R3WXB3_HYDTA</name>
<dbReference type="InterPro" id="IPR031890">
    <property type="entry name" value="Fbxo30/Fbxo40"/>
</dbReference>
<dbReference type="GO" id="GO:0061630">
    <property type="term" value="F:ubiquitin protein ligase activity"/>
    <property type="evidence" value="ECO:0007669"/>
    <property type="project" value="InterPro"/>
</dbReference>
<dbReference type="GO" id="GO:0008270">
    <property type="term" value="F:zinc ion binding"/>
    <property type="evidence" value="ECO:0007669"/>
    <property type="project" value="UniProtKB-KW"/>
</dbReference>
<dbReference type="Proteomes" id="UP000274429">
    <property type="component" value="Unassembled WGS sequence"/>
</dbReference>
<protein>
    <submittedName>
        <fullName evidence="9">TRAF-type domain-containing protein</fullName>
    </submittedName>
</protein>
<evidence type="ECO:0000256" key="5">
    <source>
        <dbReference type="PROSITE-ProRule" id="PRU00207"/>
    </source>
</evidence>
<dbReference type="PROSITE" id="PS50145">
    <property type="entry name" value="ZF_TRAF"/>
    <property type="match status" value="1"/>
</dbReference>
<evidence type="ECO:0000259" key="6">
    <source>
        <dbReference type="PROSITE" id="PS50145"/>
    </source>
</evidence>
<evidence type="ECO:0000256" key="3">
    <source>
        <dbReference type="ARBA" id="ARBA00022786"/>
    </source>
</evidence>
<accession>A0A0R3WXB3</accession>
<keyword evidence="8" id="KW-1185">Reference proteome</keyword>
<evidence type="ECO:0000256" key="1">
    <source>
        <dbReference type="ARBA" id="ARBA00022723"/>
    </source>
</evidence>
<organism evidence="9">
    <name type="scientific">Hydatigena taeniaeformis</name>
    <name type="common">Feline tapeworm</name>
    <name type="synonym">Taenia taeniaeformis</name>
    <dbReference type="NCBI Taxonomy" id="6205"/>
    <lineage>
        <taxon>Eukaryota</taxon>
        <taxon>Metazoa</taxon>
        <taxon>Spiralia</taxon>
        <taxon>Lophotrochozoa</taxon>
        <taxon>Platyhelminthes</taxon>
        <taxon>Cestoda</taxon>
        <taxon>Eucestoda</taxon>
        <taxon>Cyclophyllidea</taxon>
        <taxon>Taeniidae</taxon>
        <taxon>Hydatigera</taxon>
    </lineage>
</organism>
<reference evidence="7 8" key="2">
    <citation type="submission" date="2018-11" db="EMBL/GenBank/DDBJ databases">
        <authorList>
            <consortium name="Pathogen Informatics"/>
        </authorList>
    </citation>
    <scope>NUCLEOTIDE SEQUENCE [LARGE SCALE GENOMIC DNA]</scope>
</reference>
<evidence type="ECO:0000256" key="2">
    <source>
        <dbReference type="ARBA" id="ARBA00022771"/>
    </source>
</evidence>
<feature type="domain" description="TRAF-type" evidence="6">
    <location>
        <begin position="48"/>
        <end position="91"/>
    </location>
</feature>
<dbReference type="EMBL" id="UYWX01007303">
    <property type="protein sequence ID" value="VDM26864.1"/>
    <property type="molecule type" value="Genomic_DNA"/>
</dbReference>
<feature type="zinc finger region" description="TRAF-type" evidence="5">
    <location>
        <begin position="48"/>
        <end position="91"/>
    </location>
</feature>
<dbReference type="STRING" id="6205.A0A0R3WXB3"/>
<reference evidence="9" key="1">
    <citation type="submission" date="2017-02" db="UniProtKB">
        <authorList>
            <consortium name="WormBaseParasite"/>
        </authorList>
    </citation>
    <scope>IDENTIFICATION</scope>
</reference>
<keyword evidence="3" id="KW-0833">Ubl conjugation pathway</keyword>
<evidence type="ECO:0000313" key="7">
    <source>
        <dbReference type="EMBL" id="VDM26864.1"/>
    </source>
</evidence>
<dbReference type="Gene3D" id="3.30.40.150">
    <property type="entry name" value="TRAF-like zinc-finger, N-terminal subdomain"/>
    <property type="match status" value="1"/>
</dbReference>
<proteinExistence type="predicted"/>
<dbReference type="WBParaSite" id="TTAC_0000540301-mRNA-1">
    <property type="protein sequence ID" value="TTAC_0000540301-mRNA-1"/>
    <property type="gene ID" value="TTAC_0000540301"/>
</dbReference>
<keyword evidence="2 5" id="KW-0863">Zinc-finger</keyword>
<keyword evidence="1 5" id="KW-0479">Metal-binding</keyword>
<dbReference type="InterPro" id="IPR001293">
    <property type="entry name" value="Znf_TRAF"/>
</dbReference>
<dbReference type="OrthoDB" id="5918172at2759"/>
<dbReference type="Pfam" id="PF15965">
    <property type="entry name" value="zf-TRAF_2"/>
    <property type="match status" value="1"/>
</dbReference>
<dbReference type="AlphaFoldDB" id="A0A0R3WXB3"/>
<evidence type="ECO:0000313" key="8">
    <source>
        <dbReference type="Proteomes" id="UP000274429"/>
    </source>
</evidence>
<evidence type="ECO:0000256" key="4">
    <source>
        <dbReference type="ARBA" id="ARBA00022833"/>
    </source>
</evidence>
<keyword evidence="4 5" id="KW-0862">Zinc</keyword>
<dbReference type="PANTHER" id="PTHR15933">
    <property type="entry name" value="PROTEIN CBG16327"/>
    <property type="match status" value="1"/>
</dbReference>
<gene>
    <name evidence="7" type="ORF">TTAC_LOCUS5388</name>
</gene>
<dbReference type="InterPro" id="IPR043013">
    <property type="entry name" value="Znf_TRAF_N"/>
</dbReference>